<dbReference type="Pfam" id="PF02578">
    <property type="entry name" value="Cu-oxidase_4"/>
    <property type="match status" value="1"/>
</dbReference>
<comment type="catalytic activity">
    <reaction evidence="1">
        <text>inosine + phosphate = alpha-D-ribose 1-phosphate + hypoxanthine</text>
        <dbReference type="Rhea" id="RHEA:27646"/>
        <dbReference type="ChEBI" id="CHEBI:17368"/>
        <dbReference type="ChEBI" id="CHEBI:17596"/>
        <dbReference type="ChEBI" id="CHEBI:43474"/>
        <dbReference type="ChEBI" id="CHEBI:57720"/>
        <dbReference type="EC" id="2.4.2.1"/>
    </reaction>
    <physiologicalReaction direction="left-to-right" evidence="1">
        <dbReference type="Rhea" id="RHEA:27647"/>
    </physiologicalReaction>
</comment>
<evidence type="ECO:0000313" key="11">
    <source>
        <dbReference type="EMBL" id="EWS78831.1"/>
    </source>
</evidence>
<dbReference type="InterPro" id="IPR003730">
    <property type="entry name" value="Cu_polyphenol_OxRdtase"/>
</dbReference>
<dbReference type="CDD" id="cd16833">
    <property type="entry name" value="YfiH"/>
    <property type="match status" value="1"/>
</dbReference>
<reference evidence="11 13" key="1">
    <citation type="journal article" date="2014" name="Genome Announc.">
        <title>Draft Genome Sequence of Xylella fastidiosa Pear Leaf Scorch Strain in Taiwan.</title>
        <authorList>
            <person name="Su C.C."/>
            <person name="Deng W.L."/>
            <person name="Jan F.J."/>
            <person name="Chang C.J."/>
            <person name="Huang H."/>
            <person name="Chen J."/>
        </authorList>
    </citation>
    <scope>NUCLEOTIDE SEQUENCE [LARGE SCALE GENOMIC DNA]</scope>
    <source>
        <strain evidence="11 13">PLS229</strain>
    </source>
</reference>
<dbReference type="InterPro" id="IPR011324">
    <property type="entry name" value="Cytotoxic_necrot_fac-like_cat"/>
</dbReference>
<proteinExistence type="inferred from homology"/>
<evidence type="ECO:0000256" key="7">
    <source>
        <dbReference type="ARBA" id="ARBA00047989"/>
    </source>
</evidence>
<evidence type="ECO:0000313" key="12">
    <source>
        <dbReference type="EMBL" id="MCD8472578.1"/>
    </source>
</evidence>
<evidence type="ECO:0000256" key="8">
    <source>
        <dbReference type="ARBA" id="ARBA00048968"/>
    </source>
</evidence>
<comment type="catalytic activity">
    <reaction evidence="8">
        <text>adenosine + phosphate = alpha-D-ribose 1-phosphate + adenine</text>
        <dbReference type="Rhea" id="RHEA:27642"/>
        <dbReference type="ChEBI" id="CHEBI:16335"/>
        <dbReference type="ChEBI" id="CHEBI:16708"/>
        <dbReference type="ChEBI" id="CHEBI:43474"/>
        <dbReference type="ChEBI" id="CHEBI:57720"/>
        <dbReference type="EC" id="2.4.2.1"/>
    </reaction>
    <physiologicalReaction direction="left-to-right" evidence="8">
        <dbReference type="Rhea" id="RHEA:27643"/>
    </physiologicalReaction>
</comment>
<comment type="similarity">
    <text evidence="2 10">Belongs to the purine nucleoside phosphorylase YfiH/LACC1 family.</text>
</comment>
<dbReference type="InterPro" id="IPR038371">
    <property type="entry name" value="Cu_polyphenol_OxRdtase_sf"/>
</dbReference>
<dbReference type="SUPFAM" id="SSF64438">
    <property type="entry name" value="CNF1/YfiH-like putative cysteine hydrolases"/>
    <property type="match status" value="1"/>
</dbReference>
<sequence>MGTLPSWVLMPDWPAPPGVIVLSTLRDGPGVSVAPFDRLNLGNCGVVEGDEPVCVERNRARLVEMLGLPSVPHWLQQVHGAEVLRVDAPPQSIGRVVEPTADAAITSVLGVVLAILTADCLPVVLAAGDGSEIGVIHAGWRGLAHDVLERTVAALRTAPERLQAWLGPAAGPHAYEVGLDVYAAFVERDSGAACAFSATRPGHWCVDLYALARQRLMRAGLSAASIYGGGLCTISDPQRFFSHRRDRRSGRFATLAWIAC</sequence>
<evidence type="ECO:0000256" key="10">
    <source>
        <dbReference type="RuleBase" id="RU361274"/>
    </source>
</evidence>
<dbReference type="PANTHER" id="PTHR30616:SF2">
    <property type="entry name" value="PURINE NUCLEOSIDE PHOSPHORYLASE LACC1"/>
    <property type="match status" value="1"/>
</dbReference>
<dbReference type="PANTHER" id="PTHR30616">
    <property type="entry name" value="UNCHARACTERIZED PROTEIN YFIH"/>
    <property type="match status" value="1"/>
</dbReference>
<protein>
    <recommendedName>
        <fullName evidence="10">Purine nucleoside phosphorylase</fullName>
    </recommendedName>
</protein>
<evidence type="ECO:0000313" key="14">
    <source>
        <dbReference type="Proteomes" id="UP001430701"/>
    </source>
</evidence>
<dbReference type="AlphaFoldDB" id="Z9JLX4"/>
<evidence type="ECO:0000256" key="4">
    <source>
        <dbReference type="ARBA" id="ARBA00022723"/>
    </source>
</evidence>
<comment type="catalytic activity">
    <reaction evidence="7">
        <text>adenosine + H2O + H(+) = inosine + NH4(+)</text>
        <dbReference type="Rhea" id="RHEA:24408"/>
        <dbReference type="ChEBI" id="CHEBI:15377"/>
        <dbReference type="ChEBI" id="CHEBI:15378"/>
        <dbReference type="ChEBI" id="CHEBI:16335"/>
        <dbReference type="ChEBI" id="CHEBI:17596"/>
        <dbReference type="ChEBI" id="CHEBI:28938"/>
        <dbReference type="EC" id="3.5.4.4"/>
    </reaction>
    <physiologicalReaction direction="left-to-right" evidence="7">
        <dbReference type="Rhea" id="RHEA:24409"/>
    </physiologicalReaction>
</comment>
<evidence type="ECO:0000256" key="6">
    <source>
        <dbReference type="ARBA" id="ARBA00022833"/>
    </source>
</evidence>
<dbReference type="GO" id="GO:0005507">
    <property type="term" value="F:copper ion binding"/>
    <property type="evidence" value="ECO:0007669"/>
    <property type="project" value="TreeGrafter"/>
</dbReference>
<dbReference type="GeneID" id="68901604"/>
<dbReference type="KEGG" id="xtw:AB672_09885"/>
<dbReference type="RefSeq" id="WP_038270485.1">
    <property type="nucleotide sequence ID" value="NZ_CP053627.1"/>
</dbReference>
<comment type="caution">
    <text evidence="11">The sequence shown here is derived from an EMBL/GenBank/DDBJ whole genome shotgun (WGS) entry which is preliminary data.</text>
</comment>
<dbReference type="EMBL" id="JDSQ01000004">
    <property type="protein sequence ID" value="EWS78831.1"/>
    <property type="molecule type" value="Genomic_DNA"/>
</dbReference>
<evidence type="ECO:0000313" key="13">
    <source>
        <dbReference type="Proteomes" id="UP000020406"/>
    </source>
</evidence>
<dbReference type="NCBIfam" id="TIGR00726">
    <property type="entry name" value="peptidoglycan editing factor PgeF"/>
    <property type="match status" value="1"/>
</dbReference>
<dbReference type="OrthoDB" id="4279at2"/>
<keyword evidence="14" id="KW-1185">Reference proteome</keyword>
<evidence type="ECO:0000256" key="9">
    <source>
        <dbReference type="ARBA" id="ARBA00049893"/>
    </source>
</evidence>
<dbReference type="EMBL" id="JAJPPU010000001">
    <property type="protein sequence ID" value="MCD8472578.1"/>
    <property type="molecule type" value="Genomic_DNA"/>
</dbReference>
<dbReference type="PATRIC" id="fig|1444770.3.peg.711"/>
<evidence type="ECO:0000256" key="2">
    <source>
        <dbReference type="ARBA" id="ARBA00007353"/>
    </source>
</evidence>
<keyword evidence="4" id="KW-0479">Metal-binding</keyword>
<dbReference type="Proteomes" id="UP001430701">
    <property type="component" value="Unassembled WGS sequence"/>
</dbReference>
<dbReference type="GO" id="GO:0017061">
    <property type="term" value="F:S-methyl-5-thioadenosine phosphorylase activity"/>
    <property type="evidence" value="ECO:0007669"/>
    <property type="project" value="UniProtKB-EC"/>
</dbReference>
<evidence type="ECO:0000256" key="3">
    <source>
        <dbReference type="ARBA" id="ARBA00022679"/>
    </source>
</evidence>
<evidence type="ECO:0000256" key="5">
    <source>
        <dbReference type="ARBA" id="ARBA00022801"/>
    </source>
</evidence>
<keyword evidence="3" id="KW-0808">Transferase</keyword>
<dbReference type="Proteomes" id="UP000020406">
    <property type="component" value="Unassembled WGS sequence"/>
</dbReference>
<keyword evidence="5" id="KW-0378">Hydrolase</keyword>
<reference evidence="12" key="2">
    <citation type="submission" date="2021-11" db="EMBL/GenBank/DDBJ databases">
        <title>Genome sequence of Xylella taiwanensis PLS432.</title>
        <authorList>
            <person name="Weng L.-W."/>
            <person name="Su C.-C."/>
            <person name="Tsai C.-W."/>
            <person name="Kuo C.-H."/>
        </authorList>
    </citation>
    <scope>NUCLEOTIDE SEQUENCE</scope>
    <source>
        <strain evidence="12">PLS432</strain>
    </source>
</reference>
<organism evidence="11 13">
    <name type="scientific">Xylella taiwanensis</name>
    <dbReference type="NCBI Taxonomy" id="1444770"/>
    <lineage>
        <taxon>Bacteria</taxon>
        <taxon>Pseudomonadati</taxon>
        <taxon>Pseudomonadota</taxon>
        <taxon>Gammaproteobacteria</taxon>
        <taxon>Lysobacterales</taxon>
        <taxon>Lysobacteraceae</taxon>
        <taxon>Xylella</taxon>
    </lineage>
</organism>
<accession>Z9JLX4</accession>
<name>Z9JLX4_9GAMM</name>
<dbReference type="eggNOG" id="COG1496">
    <property type="taxonomic scope" value="Bacteria"/>
</dbReference>
<evidence type="ECO:0000256" key="1">
    <source>
        <dbReference type="ARBA" id="ARBA00000553"/>
    </source>
</evidence>
<dbReference type="GO" id="GO:0016787">
    <property type="term" value="F:hydrolase activity"/>
    <property type="evidence" value="ECO:0007669"/>
    <property type="project" value="UniProtKB-KW"/>
</dbReference>
<gene>
    <name evidence="12" type="primary">pgeF</name>
    <name evidence="11" type="ORF">AF72_02930</name>
    <name evidence="12" type="ORF">LPH55_03585</name>
</gene>
<keyword evidence="6" id="KW-0862">Zinc</keyword>
<dbReference type="Gene3D" id="3.60.140.10">
    <property type="entry name" value="CNF1/YfiH-like putative cysteine hydrolases"/>
    <property type="match status" value="1"/>
</dbReference>
<comment type="catalytic activity">
    <reaction evidence="9">
        <text>S-methyl-5'-thioadenosine + phosphate = 5-(methylsulfanyl)-alpha-D-ribose 1-phosphate + adenine</text>
        <dbReference type="Rhea" id="RHEA:11852"/>
        <dbReference type="ChEBI" id="CHEBI:16708"/>
        <dbReference type="ChEBI" id="CHEBI:17509"/>
        <dbReference type="ChEBI" id="CHEBI:43474"/>
        <dbReference type="ChEBI" id="CHEBI:58533"/>
        <dbReference type="EC" id="2.4.2.28"/>
    </reaction>
    <physiologicalReaction direction="left-to-right" evidence="9">
        <dbReference type="Rhea" id="RHEA:11853"/>
    </physiologicalReaction>
</comment>